<dbReference type="PROSITE" id="PS50113">
    <property type="entry name" value="PAC"/>
    <property type="match status" value="1"/>
</dbReference>
<dbReference type="SMART" id="SM00052">
    <property type="entry name" value="EAL"/>
    <property type="match status" value="1"/>
</dbReference>
<evidence type="ECO:0000259" key="1">
    <source>
        <dbReference type="PROSITE" id="PS50112"/>
    </source>
</evidence>
<dbReference type="Gene3D" id="3.30.70.270">
    <property type="match status" value="1"/>
</dbReference>
<evidence type="ECO:0000313" key="4">
    <source>
        <dbReference type="EMBL" id="MFC3229173.1"/>
    </source>
</evidence>
<dbReference type="NCBIfam" id="TIGR00229">
    <property type="entry name" value="sensory_box"/>
    <property type="match status" value="1"/>
</dbReference>
<gene>
    <name evidence="4" type="ORF">ACFOGJ_18145</name>
</gene>
<dbReference type="PROSITE" id="PS50883">
    <property type="entry name" value="EAL"/>
    <property type="match status" value="1"/>
</dbReference>
<dbReference type="Gene3D" id="3.30.450.20">
    <property type="entry name" value="PAS domain"/>
    <property type="match status" value="1"/>
</dbReference>
<keyword evidence="5" id="KW-1185">Reference proteome</keyword>
<dbReference type="Pfam" id="PF00989">
    <property type="entry name" value="PAS"/>
    <property type="match status" value="1"/>
</dbReference>
<dbReference type="InterPro" id="IPR000160">
    <property type="entry name" value="GGDEF_dom"/>
</dbReference>
<dbReference type="PROSITE" id="PS50112">
    <property type="entry name" value="PAS"/>
    <property type="match status" value="1"/>
</dbReference>
<dbReference type="Pfam" id="PF00990">
    <property type="entry name" value="GGDEF"/>
    <property type="match status" value="1"/>
</dbReference>
<dbReference type="EMBL" id="JBHRTR010000031">
    <property type="protein sequence ID" value="MFC3229173.1"/>
    <property type="molecule type" value="Genomic_DNA"/>
</dbReference>
<dbReference type="Pfam" id="PF01590">
    <property type="entry name" value="GAF"/>
    <property type="match status" value="1"/>
</dbReference>
<dbReference type="InterPro" id="IPR001633">
    <property type="entry name" value="EAL_dom"/>
</dbReference>
<dbReference type="InterPro" id="IPR052155">
    <property type="entry name" value="Biofilm_reg_signaling"/>
</dbReference>
<dbReference type="PANTHER" id="PTHR44757">
    <property type="entry name" value="DIGUANYLATE CYCLASE DGCP"/>
    <property type="match status" value="1"/>
</dbReference>
<dbReference type="CDD" id="cd00130">
    <property type="entry name" value="PAS"/>
    <property type="match status" value="1"/>
</dbReference>
<protein>
    <submittedName>
        <fullName evidence="4">Bifunctional diguanylate cyclase/phosphodiesterase</fullName>
    </submittedName>
</protein>
<dbReference type="InterPro" id="IPR000700">
    <property type="entry name" value="PAS-assoc_C"/>
</dbReference>
<dbReference type="InterPro" id="IPR029787">
    <property type="entry name" value="Nucleotide_cyclase"/>
</dbReference>
<dbReference type="Gene3D" id="3.30.450.40">
    <property type="match status" value="1"/>
</dbReference>
<dbReference type="InterPro" id="IPR035965">
    <property type="entry name" value="PAS-like_dom_sf"/>
</dbReference>
<dbReference type="Proteomes" id="UP001595528">
    <property type="component" value="Unassembled WGS sequence"/>
</dbReference>
<name>A0ABV7L3I4_9PROT</name>
<comment type="caution">
    <text evidence="4">The sequence shown here is derived from an EMBL/GenBank/DDBJ whole genome shotgun (WGS) entry which is preliminary data.</text>
</comment>
<dbReference type="SMART" id="SM00267">
    <property type="entry name" value="GGDEF"/>
    <property type="match status" value="1"/>
</dbReference>
<dbReference type="InterPro" id="IPR003018">
    <property type="entry name" value="GAF"/>
</dbReference>
<dbReference type="InterPro" id="IPR000014">
    <property type="entry name" value="PAS"/>
</dbReference>
<evidence type="ECO:0000259" key="3">
    <source>
        <dbReference type="PROSITE" id="PS50883"/>
    </source>
</evidence>
<dbReference type="CDD" id="cd01948">
    <property type="entry name" value="EAL"/>
    <property type="match status" value="1"/>
</dbReference>
<dbReference type="InterPro" id="IPR035919">
    <property type="entry name" value="EAL_sf"/>
</dbReference>
<dbReference type="SUPFAM" id="SSF55073">
    <property type="entry name" value="Nucleotide cyclase"/>
    <property type="match status" value="1"/>
</dbReference>
<feature type="domain" description="PAS" evidence="1">
    <location>
        <begin position="202"/>
        <end position="273"/>
    </location>
</feature>
<dbReference type="Pfam" id="PF00563">
    <property type="entry name" value="EAL"/>
    <property type="match status" value="1"/>
</dbReference>
<dbReference type="InterPro" id="IPR029016">
    <property type="entry name" value="GAF-like_dom_sf"/>
</dbReference>
<feature type="domain" description="EAL" evidence="3">
    <location>
        <begin position="499"/>
        <end position="754"/>
    </location>
</feature>
<reference evidence="5" key="1">
    <citation type="journal article" date="2019" name="Int. J. Syst. Evol. Microbiol.">
        <title>The Global Catalogue of Microorganisms (GCM) 10K type strain sequencing project: providing services to taxonomists for standard genome sequencing and annotation.</title>
        <authorList>
            <consortium name="The Broad Institute Genomics Platform"/>
            <consortium name="The Broad Institute Genome Sequencing Center for Infectious Disease"/>
            <person name="Wu L."/>
            <person name="Ma J."/>
        </authorList>
    </citation>
    <scope>NUCLEOTIDE SEQUENCE [LARGE SCALE GENOMIC DNA]</scope>
    <source>
        <strain evidence="5">KCTC 42964</strain>
    </source>
</reference>
<dbReference type="SMART" id="SM00065">
    <property type="entry name" value="GAF"/>
    <property type="match status" value="1"/>
</dbReference>
<dbReference type="PANTHER" id="PTHR44757:SF2">
    <property type="entry name" value="BIOFILM ARCHITECTURE MAINTENANCE PROTEIN MBAA"/>
    <property type="match status" value="1"/>
</dbReference>
<dbReference type="RefSeq" id="WP_379903127.1">
    <property type="nucleotide sequence ID" value="NZ_JBHRTR010000031.1"/>
</dbReference>
<dbReference type="InterPro" id="IPR043128">
    <property type="entry name" value="Rev_trsase/Diguanyl_cyclase"/>
</dbReference>
<proteinExistence type="predicted"/>
<dbReference type="Gene3D" id="3.20.20.450">
    <property type="entry name" value="EAL domain"/>
    <property type="match status" value="1"/>
</dbReference>
<dbReference type="SUPFAM" id="SSF55785">
    <property type="entry name" value="PYP-like sensor domain (PAS domain)"/>
    <property type="match status" value="1"/>
</dbReference>
<dbReference type="SMART" id="SM00091">
    <property type="entry name" value="PAS"/>
    <property type="match status" value="1"/>
</dbReference>
<accession>A0ABV7L3I4</accession>
<dbReference type="InterPro" id="IPR013767">
    <property type="entry name" value="PAS_fold"/>
</dbReference>
<dbReference type="SUPFAM" id="SSF55781">
    <property type="entry name" value="GAF domain-like"/>
    <property type="match status" value="1"/>
</dbReference>
<organism evidence="4 5">
    <name type="scientific">Marinibaculum pumilum</name>
    <dbReference type="NCBI Taxonomy" id="1766165"/>
    <lineage>
        <taxon>Bacteria</taxon>
        <taxon>Pseudomonadati</taxon>
        <taxon>Pseudomonadota</taxon>
        <taxon>Alphaproteobacteria</taxon>
        <taxon>Rhodospirillales</taxon>
        <taxon>Rhodospirillaceae</taxon>
        <taxon>Marinibaculum</taxon>
    </lineage>
</organism>
<sequence>MESRSVVSGHDELPPSYTGAGAHALVLTIAQAAAALGAAEDWQAALPALLATAATDIGVHRMLLYRVEEGEGARPRQTCIADWSAAGLTALAGDRRYVAEALPAQGGPLAAWIGRHRRGGPVEARTADFEGDLRTALERLEIRAFLSVPVMVDDAWWGHLACCDCGSDREWTELERSVLSAVAALVAGAVGREATSRRLAAQEAAGRAIVDHALDAIVTADRHGRVEEFNPAASRIFGLPRQAVIGRPFAEALIPAHLRSAHSEGFERLLAGGPHRILGERVETEAQHADGRIFPVELTVVEVHGGPERRFAAHIRDISERRRAEASLESLAFGDPVTGRLNRAGLLRALGARDDTFMLAAVTLVGLSDTKATFGAAYADRVLRRVSDRLAELAGADHLLARTGDFGLTLAVPAGLGGGARVEAQVPEGLLRALQHALERPVTAKQRILHLDGRCGVAVGAAAVAEEALRNAELAATRATPLSGPVVYTPELRAERLKQLELEAALRAGLADDSQFVVHYQPIVALDRHHIVGFECLLRWRHPQLGMIPPLDFIPLAEATGLIVPLGRLVLEKACRTAASWSLPPASRANVAVNISPVQLSDPGLVDAVAATLDASGLPPGRLKLEITESGVIEASGSAVATLHRLREMGIVLALDDFGTGYSSLAMLRDLPVSILKIDRSFVVGMERGGAGDAVLASIVALADSLRLDTVAEGIESPDEADRLRALGCSHGQGWFFGRPLPAEEVMRVLSAAGGSGT</sequence>
<evidence type="ECO:0000259" key="2">
    <source>
        <dbReference type="PROSITE" id="PS50113"/>
    </source>
</evidence>
<dbReference type="SUPFAM" id="SSF141868">
    <property type="entry name" value="EAL domain-like"/>
    <property type="match status" value="1"/>
</dbReference>
<feature type="domain" description="PAC" evidence="2">
    <location>
        <begin position="280"/>
        <end position="330"/>
    </location>
</feature>
<evidence type="ECO:0000313" key="5">
    <source>
        <dbReference type="Proteomes" id="UP001595528"/>
    </source>
</evidence>